<dbReference type="Pfam" id="PF02401">
    <property type="entry name" value="LYTB"/>
    <property type="match status" value="1"/>
</dbReference>
<keyword evidence="4" id="KW-0408">Iron</keyword>
<protein>
    <recommendedName>
        <fullName evidence="7">4-hydroxy-3-methylbut-2-enyl diphosphate reductase</fullName>
    </recommendedName>
</protein>
<dbReference type="HAMAP" id="MF_00191">
    <property type="entry name" value="IspH"/>
    <property type="match status" value="1"/>
</dbReference>
<dbReference type="AlphaFoldDB" id="A0A0F9FHR3"/>
<evidence type="ECO:0000256" key="1">
    <source>
        <dbReference type="ARBA" id="ARBA00001966"/>
    </source>
</evidence>
<dbReference type="GO" id="GO:0051745">
    <property type="term" value="F:4-hydroxy-3-methylbut-2-enyl diphosphate reductase activity"/>
    <property type="evidence" value="ECO:0007669"/>
    <property type="project" value="InterPro"/>
</dbReference>
<keyword evidence="3" id="KW-0479">Metal-binding</keyword>
<dbReference type="GO" id="GO:0051539">
    <property type="term" value="F:4 iron, 4 sulfur cluster binding"/>
    <property type="evidence" value="ECO:0007669"/>
    <property type="project" value="UniProtKB-KW"/>
</dbReference>
<evidence type="ECO:0000256" key="4">
    <source>
        <dbReference type="ARBA" id="ARBA00023004"/>
    </source>
</evidence>
<dbReference type="GO" id="GO:0046872">
    <property type="term" value="F:metal ion binding"/>
    <property type="evidence" value="ECO:0007669"/>
    <property type="project" value="UniProtKB-KW"/>
</dbReference>
<dbReference type="InterPro" id="IPR003451">
    <property type="entry name" value="LytB/IspH"/>
</dbReference>
<reference evidence="6" key="1">
    <citation type="journal article" date="2015" name="Nature">
        <title>Complex archaea that bridge the gap between prokaryotes and eukaryotes.</title>
        <authorList>
            <person name="Spang A."/>
            <person name="Saw J.H."/>
            <person name="Jorgensen S.L."/>
            <person name="Zaremba-Niedzwiedzka K."/>
            <person name="Martijn J."/>
            <person name="Lind A.E."/>
            <person name="van Eijk R."/>
            <person name="Schleper C."/>
            <person name="Guy L."/>
            <person name="Ettema T.J."/>
        </authorList>
    </citation>
    <scope>NUCLEOTIDE SEQUENCE</scope>
</reference>
<organism evidence="6">
    <name type="scientific">marine sediment metagenome</name>
    <dbReference type="NCBI Taxonomy" id="412755"/>
    <lineage>
        <taxon>unclassified sequences</taxon>
        <taxon>metagenomes</taxon>
        <taxon>ecological metagenomes</taxon>
    </lineage>
</organism>
<dbReference type="EMBL" id="LAZR01021259">
    <property type="protein sequence ID" value="KKL85939.1"/>
    <property type="molecule type" value="Genomic_DNA"/>
</dbReference>
<accession>A0A0F9FHR3</accession>
<evidence type="ECO:0000313" key="6">
    <source>
        <dbReference type="EMBL" id="KKL85939.1"/>
    </source>
</evidence>
<proteinExistence type="inferred from homology"/>
<comment type="caution">
    <text evidence="6">The sequence shown here is derived from an EMBL/GenBank/DDBJ whole genome shotgun (WGS) entry which is preliminary data.</text>
</comment>
<keyword evidence="2" id="KW-0004">4Fe-4S</keyword>
<evidence type="ECO:0000256" key="3">
    <source>
        <dbReference type="ARBA" id="ARBA00022723"/>
    </source>
</evidence>
<name>A0A0F9FHR3_9ZZZZ</name>
<dbReference type="CDD" id="cd13944">
    <property type="entry name" value="lytB_ispH"/>
    <property type="match status" value="1"/>
</dbReference>
<dbReference type="GO" id="GO:0019288">
    <property type="term" value="P:isopentenyl diphosphate biosynthetic process, methylerythritol 4-phosphate pathway"/>
    <property type="evidence" value="ECO:0007669"/>
    <property type="project" value="InterPro"/>
</dbReference>
<dbReference type="Gene3D" id="3.40.1010.20">
    <property type="entry name" value="4-hydroxy-3-methylbut-2-enyl diphosphate reductase, catalytic domain"/>
    <property type="match status" value="2"/>
</dbReference>
<dbReference type="PANTHER" id="PTHR30426:SF0">
    <property type="entry name" value="4-HYDROXY-3-METHYLBUT-2-ENYL DIPHOSPHATE REDUCTASE"/>
    <property type="match status" value="1"/>
</dbReference>
<evidence type="ECO:0008006" key="7">
    <source>
        <dbReference type="Google" id="ProtNLM"/>
    </source>
</evidence>
<evidence type="ECO:0000256" key="5">
    <source>
        <dbReference type="ARBA" id="ARBA00023014"/>
    </source>
</evidence>
<dbReference type="NCBIfam" id="TIGR00216">
    <property type="entry name" value="ispH_lytB"/>
    <property type="match status" value="1"/>
</dbReference>
<evidence type="ECO:0000256" key="2">
    <source>
        <dbReference type="ARBA" id="ARBA00022485"/>
    </source>
</evidence>
<comment type="cofactor">
    <cofactor evidence="1">
        <name>[4Fe-4S] cluster</name>
        <dbReference type="ChEBI" id="CHEBI:49883"/>
    </cofactor>
</comment>
<gene>
    <name evidence="6" type="ORF">LCGC14_1949720</name>
</gene>
<dbReference type="PANTHER" id="PTHR30426">
    <property type="entry name" value="4-HYDROXY-3-METHYLBUT-2-ENYL DIPHOSPHATE REDUCTASE"/>
    <property type="match status" value="1"/>
</dbReference>
<sequence length="290" mass="31417">MEILLAKDMGFCWGVRRAIDIMEKATEERGEIVSLGPIVHNPQVVRELEDKGVRTSNKLPHDNSLPVAITAHGAGPEVLQEARARGAEVIDTTCPIVTRSQRWAKKMAEAGFTVVVFGDARHREVKGVLGWAGSHGLALQDGDPIPDDLPSRLAVISQTTQSPERFADFVSRLMREHVDAISELRVINTLCDVTSSQQAAASELAEEVDLMLVVGGHNSANTKHLLEVCREGGTSAYHVESPAEVKAEWLKGCKRVGITAGASTPDSTVEAVVRRVQRLGAELEGARSRH</sequence>
<dbReference type="Gene3D" id="3.40.50.11270">
    <property type="match status" value="1"/>
</dbReference>
<keyword evidence="5" id="KW-0411">Iron-sulfur</keyword>
<dbReference type="GO" id="GO:0050992">
    <property type="term" value="P:dimethylallyl diphosphate biosynthetic process"/>
    <property type="evidence" value="ECO:0007669"/>
    <property type="project" value="InterPro"/>
</dbReference>